<feature type="transmembrane region" description="Helical" evidence="5">
    <location>
        <begin position="238"/>
        <end position="259"/>
    </location>
</feature>
<comment type="subcellular location">
    <subcellularLocation>
        <location evidence="1">Membrane</location>
        <topology evidence="1">Multi-pass membrane protein</topology>
    </subcellularLocation>
</comment>
<evidence type="ECO:0000256" key="2">
    <source>
        <dbReference type="ARBA" id="ARBA00022692"/>
    </source>
</evidence>
<feature type="transmembrane region" description="Helical" evidence="5">
    <location>
        <begin position="456"/>
        <end position="475"/>
    </location>
</feature>
<dbReference type="GO" id="GO:0022857">
    <property type="term" value="F:transmembrane transporter activity"/>
    <property type="evidence" value="ECO:0007669"/>
    <property type="project" value="InterPro"/>
</dbReference>
<dbReference type="Pfam" id="PF13520">
    <property type="entry name" value="AA_permease_2"/>
    <property type="match status" value="1"/>
</dbReference>
<evidence type="ECO:0000313" key="7">
    <source>
        <dbReference type="Proteomes" id="UP001139263"/>
    </source>
</evidence>
<feature type="transmembrane region" description="Helical" evidence="5">
    <location>
        <begin position="426"/>
        <end position="444"/>
    </location>
</feature>
<dbReference type="InterPro" id="IPR052962">
    <property type="entry name" value="AA_Transporter_AGT"/>
</dbReference>
<feature type="transmembrane region" description="Helical" evidence="5">
    <location>
        <begin position="40"/>
        <end position="63"/>
    </location>
</feature>
<evidence type="ECO:0000256" key="4">
    <source>
        <dbReference type="ARBA" id="ARBA00023136"/>
    </source>
</evidence>
<dbReference type="Gene3D" id="1.20.1740.10">
    <property type="entry name" value="Amino acid/polyamine transporter I"/>
    <property type="match status" value="1"/>
</dbReference>
<keyword evidence="4 5" id="KW-0472">Membrane</keyword>
<feature type="transmembrane region" description="Helical" evidence="5">
    <location>
        <begin position="12"/>
        <end position="34"/>
    </location>
</feature>
<dbReference type="AlphaFoldDB" id="A0A9X1VAE0"/>
<dbReference type="EMBL" id="JALBUF010000010">
    <property type="protein sequence ID" value="MCI0184229.1"/>
    <property type="molecule type" value="Genomic_DNA"/>
</dbReference>
<feature type="transmembrane region" description="Helical" evidence="5">
    <location>
        <begin position="338"/>
        <end position="359"/>
    </location>
</feature>
<dbReference type="PIRSF" id="PIRSF006060">
    <property type="entry name" value="AA_transporter"/>
    <property type="match status" value="1"/>
</dbReference>
<evidence type="ECO:0000256" key="1">
    <source>
        <dbReference type="ARBA" id="ARBA00004141"/>
    </source>
</evidence>
<dbReference type="Proteomes" id="UP001139263">
    <property type="component" value="Unassembled WGS sequence"/>
</dbReference>
<feature type="transmembrane region" description="Helical" evidence="5">
    <location>
        <begin position="481"/>
        <end position="501"/>
    </location>
</feature>
<evidence type="ECO:0000256" key="5">
    <source>
        <dbReference type="SAM" id="Phobius"/>
    </source>
</evidence>
<accession>A0A9X1VAE0</accession>
<dbReference type="GO" id="GO:0016020">
    <property type="term" value="C:membrane"/>
    <property type="evidence" value="ECO:0007669"/>
    <property type="project" value="UniProtKB-SubCell"/>
</dbReference>
<keyword evidence="7" id="KW-1185">Reference proteome</keyword>
<keyword evidence="3 5" id="KW-1133">Transmembrane helix</keyword>
<feature type="transmembrane region" description="Helical" evidence="5">
    <location>
        <begin position="163"/>
        <end position="182"/>
    </location>
</feature>
<feature type="transmembrane region" description="Helical" evidence="5">
    <location>
        <begin position="194"/>
        <end position="218"/>
    </location>
</feature>
<protein>
    <submittedName>
        <fullName evidence="6">Aspartate-proton symporter</fullName>
    </submittedName>
</protein>
<feature type="transmembrane region" description="Helical" evidence="5">
    <location>
        <begin position="84"/>
        <end position="102"/>
    </location>
</feature>
<keyword evidence="2 5" id="KW-0812">Transmembrane</keyword>
<name>A0A9X1VAE0_9BACL</name>
<comment type="caution">
    <text evidence="6">The sequence shown here is derived from an EMBL/GenBank/DDBJ whole genome shotgun (WGS) entry which is preliminary data.</text>
</comment>
<feature type="transmembrane region" description="Helical" evidence="5">
    <location>
        <begin position="128"/>
        <end position="151"/>
    </location>
</feature>
<proteinExistence type="predicted"/>
<feature type="transmembrane region" description="Helical" evidence="5">
    <location>
        <begin position="365"/>
        <end position="387"/>
    </location>
</feature>
<sequence>MAFKGELKREMNLLDLTMASVSGVIGSGWLLAAITSSTYAGPAAIISWIIGGVFMLILALPFIELSSAIPESGSLARYPHYSHGSFTSLLMGWGLFLSYAVVPATEAEAAVQYANGYLPGLYSNNGTLTGIGILIASVLLIVFFVINYFGVRLFAKVNTTVTILKVIIPLGTALLFIFSAFHPGNFSEVSKGGFMPYGFQGVLAAVSLGGIAFSYEGFRQAIDLAGEGRNPQKNIPRAVIISLVLSMVIYLLLQVAFIGALTAGDLAHGWAKLNLSSPFADLALSLNMGWLAIILYADASYSPAGSGLVYTASAARVLWAIPKNGYGPKWLSHVSSKYLVPTSALWVGLVISFLCLLPFPAWSELIGINTSFGVITYMMGPSSALVLRKTAPNLRRLIKIKGLNWIGLIGFIFGGLIIYWTSWPSVGYVGLALFVGFLLFLYYYRKNHLPTRDIKAGLWFVAMMITMVLISYLGSFGGIGWIQYPWDIVVVAVVCVFFYFWSVRSGYETEAIINLVASMEEHNLTLDPSSISDKHDFNQSF</sequence>
<organism evidence="6 7">
    <name type="scientific">Sulfoacidibacillus ferrooxidans</name>
    <dbReference type="NCBI Taxonomy" id="2005001"/>
    <lineage>
        <taxon>Bacteria</taxon>
        <taxon>Bacillati</taxon>
        <taxon>Bacillota</taxon>
        <taxon>Bacilli</taxon>
        <taxon>Bacillales</taxon>
        <taxon>Alicyclobacillaceae</taxon>
        <taxon>Sulfoacidibacillus</taxon>
    </lineage>
</organism>
<gene>
    <name evidence="6" type="primary">yveA_7</name>
    <name evidence="6" type="ORF">MM817_02524</name>
</gene>
<dbReference type="PANTHER" id="PTHR47547">
    <property type="match status" value="1"/>
</dbReference>
<evidence type="ECO:0000313" key="6">
    <source>
        <dbReference type="EMBL" id="MCI0184229.1"/>
    </source>
</evidence>
<dbReference type="PANTHER" id="PTHR47547:SF1">
    <property type="entry name" value="ASPARTATE-PROTON SYMPORTER"/>
    <property type="match status" value="1"/>
</dbReference>
<feature type="transmembrane region" description="Helical" evidence="5">
    <location>
        <begin position="402"/>
        <end position="420"/>
    </location>
</feature>
<dbReference type="InterPro" id="IPR002293">
    <property type="entry name" value="AA/rel_permease1"/>
</dbReference>
<reference evidence="6" key="1">
    <citation type="submission" date="2022-03" db="EMBL/GenBank/DDBJ databases">
        <title>Draft Genome Sequence of Firmicute Strain S0AB, a Heterotrophic Iron/Sulfur-Oxidizing Extreme Acidophile.</title>
        <authorList>
            <person name="Vergara E."/>
            <person name="Pakostova E."/>
            <person name="Johnson D.B."/>
            <person name="Holmes D.S."/>
        </authorList>
    </citation>
    <scope>NUCLEOTIDE SEQUENCE</scope>
    <source>
        <strain evidence="6">S0AB</strain>
    </source>
</reference>
<evidence type="ECO:0000256" key="3">
    <source>
        <dbReference type="ARBA" id="ARBA00022989"/>
    </source>
</evidence>